<accession>H6L833</accession>
<dbReference type="STRING" id="984262.SGRA_2633"/>
<evidence type="ECO:0000256" key="4">
    <source>
        <dbReference type="ARBA" id="ARBA00022490"/>
    </source>
</evidence>
<keyword evidence="4 7" id="KW-0963">Cytoplasm</keyword>
<evidence type="ECO:0000256" key="1">
    <source>
        <dbReference type="ARBA" id="ARBA00004496"/>
    </source>
</evidence>
<dbReference type="InterPro" id="IPR008991">
    <property type="entry name" value="Translation_prot_SH3-like_sf"/>
</dbReference>
<keyword evidence="13" id="KW-1185">Reference proteome</keyword>
<reference evidence="12 13" key="1">
    <citation type="journal article" date="2012" name="Stand. Genomic Sci.">
        <title>Complete genome sequencing and analysis of Saprospira grandis str. Lewin, a predatory marine bacterium.</title>
        <authorList>
            <person name="Saw J.H."/>
            <person name="Yuryev A."/>
            <person name="Kanbe M."/>
            <person name="Hou S."/>
            <person name="Young A.G."/>
            <person name="Aizawa S."/>
            <person name="Alam M."/>
        </authorList>
    </citation>
    <scope>NUCLEOTIDE SEQUENCE [LARGE SCALE GENOMIC DNA]</scope>
    <source>
        <strain evidence="12 13">Lewin</strain>
    </source>
</reference>
<dbReference type="Pfam" id="PF08207">
    <property type="entry name" value="EFP_N"/>
    <property type="match status" value="1"/>
</dbReference>
<dbReference type="SMART" id="SM00841">
    <property type="entry name" value="Elong-fact-P_C"/>
    <property type="match status" value="1"/>
</dbReference>
<dbReference type="FunFam" id="2.40.50.140:FF:000009">
    <property type="entry name" value="Elongation factor P"/>
    <property type="match status" value="1"/>
</dbReference>
<dbReference type="InterPro" id="IPR020599">
    <property type="entry name" value="Transl_elong_fac_P/YeiP"/>
</dbReference>
<proteinExistence type="inferred from homology"/>
<comment type="function">
    <text evidence="7">Involved in peptide bond synthesis. Stimulates efficient translation and peptide-bond synthesis on native or reconstituted 70S ribosomes in vitro. Probably functions indirectly by altering the affinity of the ribosome for aminoacyl-tRNA, thus increasing their reactivity as acceptors for peptidyl transferase.</text>
</comment>
<gene>
    <name evidence="7 12" type="primary">efp</name>
    <name evidence="12" type="ordered locus">SGRA_2633</name>
</gene>
<comment type="pathway">
    <text evidence="2 7">Protein biosynthesis; polypeptide chain elongation.</text>
</comment>
<dbReference type="eggNOG" id="COG0231">
    <property type="taxonomic scope" value="Bacteria"/>
</dbReference>
<name>H6L833_SAPGL</name>
<dbReference type="NCBIfam" id="TIGR00038">
    <property type="entry name" value="efp"/>
    <property type="match status" value="1"/>
</dbReference>
<evidence type="ECO:0000313" key="13">
    <source>
        <dbReference type="Proteomes" id="UP000007519"/>
    </source>
</evidence>
<evidence type="ECO:0000313" key="12">
    <source>
        <dbReference type="EMBL" id="AFC25361.1"/>
    </source>
</evidence>
<dbReference type="HOGENOM" id="CLU_074944_0_1_10"/>
<dbReference type="RefSeq" id="WP_015692972.1">
    <property type="nucleotide sequence ID" value="NC_016940.1"/>
</dbReference>
<organism evidence="12 13">
    <name type="scientific">Saprospira grandis (strain Lewin)</name>
    <dbReference type="NCBI Taxonomy" id="984262"/>
    <lineage>
        <taxon>Bacteria</taxon>
        <taxon>Pseudomonadati</taxon>
        <taxon>Bacteroidota</taxon>
        <taxon>Saprospiria</taxon>
        <taxon>Saprospirales</taxon>
        <taxon>Saprospiraceae</taxon>
        <taxon>Saprospira</taxon>
    </lineage>
</organism>
<dbReference type="Gene3D" id="2.40.50.140">
    <property type="entry name" value="Nucleic acid-binding proteins"/>
    <property type="match status" value="2"/>
</dbReference>
<evidence type="ECO:0000256" key="2">
    <source>
        <dbReference type="ARBA" id="ARBA00004815"/>
    </source>
</evidence>
<dbReference type="KEGG" id="sgn:SGRA_2633"/>
<sequence>MATTSDIRKGMCLEHNHDTYIIVEFQHVKPGKGNAFVRTKIKSLTTGKVLDHTFPAGHKVQDVRVERRQYQFLYEADKRLNFMNQETYEQIDIEREMLDGVQFLKEGEVCEVLFHAEKEIPLAVMMPQYVHLQITYVEPGVKGDTATNTLTPAEVETGAEVRVPLFIKNGDLIKINTETGEYMERVKN</sequence>
<evidence type="ECO:0000256" key="8">
    <source>
        <dbReference type="NCBIfam" id="TIGR00038"/>
    </source>
</evidence>
<dbReference type="UniPathway" id="UPA00345"/>
<feature type="domain" description="Elongation factor P C-terminal" evidence="10">
    <location>
        <begin position="130"/>
        <end position="185"/>
    </location>
</feature>
<dbReference type="Gene3D" id="2.30.30.30">
    <property type="match status" value="1"/>
</dbReference>
<dbReference type="HAMAP" id="MF_00141">
    <property type="entry name" value="EF_P"/>
    <property type="match status" value="1"/>
</dbReference>
<dbReference type="GO" id="GO:0003746">
    <property type="term" value="F:translation elongation factor activity"/>
    <property type="evidence" value="ECO:0007669"/>
    <property type="project" value="UniProtKB-UniRule"/>
</dbReference>
<protein>
    <recommendedName>
        <fullName evidence="7 8">Elongation factor P</fullName>
        <shortName evidence="7">EF-P</shortName>
    </recommendedName>
</protein>
<dbReference type="InterPro" id="IPR015365">
    <property type="entry name" value="Elong-fact-P_C"/>
</dbReference>
<dbReference type="InterPro" id="IPR001059">
    <property type="entry name" value="Transl_elong_P/YeiP_cen"/>
</dbReference>
<dbReference type="Pfam" id="PF01132">
    <property type="entry name" value="EFP"/>
    <property type="match status" value="1"/>
</dbReference>
<dbReference type="EMBL" id="CP002831">
    <property type="protein sequence ID" value="AFC25361.1"/>
    <property type="molecule type" value="Genomic_DNA"/>
</dbReference>
<evidence type="ECO:0000256" key="3">
    <source>
        <dbReference type="ARBA" id="ARBA00009479"/>
    </source>
</evidence>
<dbReference type="Proteomes" id="UP000007519">
    <property type="component" value="Chromosome"/>
</dbReference>
<dbReference type="PIRSF" id="PIRSF005901">
    <property type="entry name" value="EF-P"/>
    <property type="match status" value="1"/>
</dbReference>
<evidence type="ECO:0000256" key="9">
    <source>
        <dbReference type="RuleBase" id="RU004389"/>
    </source>
</evidence>
<dbReference type="SMART" id="SM01185">
    <property type="entry name" value="EFP"/>
    <property type="match status" value="1"/>
</dbReference>
<evidence type="ECO:0000256" key="5">
    <source>
        <dbReference type="ARBA" id="ARBA00022768"/>
    </source>
</evidence>
<dbReference type="OrthoDB" id="9801844at2"/>
<dbReference type="FunFam" id="2.40.50.140:FF:000004">
    <property type="entry name" value="Elongation factor P"/>
    <property type="match status" value="1"/>
</dbReference>
<dbReference type="InterPro" id="IPR011768">
    <property type="entry name" value="Transl_elongation_fac_P"/>
</dbReference>
<feature type="domain" description="Translation elongation factor P/YeiP central" evidence="11">
    <location>
        <begin position="67"/>
        <end position="122"/>
    </location>
</feature>
<dbReference type="GO" id="GO:0043043">
    <property type="term" value="P:peptide biosynthetic process"/>
    <property type="evidence" value="ECO:0007669"/>
    <property type="project" value="InterPro"/>
</dbReference>
<keyword evidence="6 7" id="KW-0648">Protein biosynthesis</keyword>
<evidence type="ECO:0000259" key="11">
    <source>
        <dbReference type="SMART" id="SM01185"/>
    </source>
</evidence>
<dbReference type="PANTHER" id="PTHR30053">
    <property type="entry name" value="ELONGATION FACTOR P"/>
    <property type="match status" value="1"/>
</dbReference>
<keyword evidence="5 7" id="KW-0251">Elongation factor</keyword>
<evidence type="ECO:0000256" key="6">
    <source>
        <dbReference type="ARBA" id="ARBA00022917"/>
    </source>
</evidence>
<dbReference type="PANTHER" id="PTHR30053:SF12">
    <property type="entry name" value="ELONGATION FACTOR P (EF-P) FAMILY PROTEIN"/>
    <property type="match status" value="1"/>
</dbReference>
<dbReference type="AlphaFoldDB" id="H6L833"/>
<dbReference type="InterPro" id="IPR012340">
    <property type="entry name" value="NA-bd_OB-fold"/>
</dbReference>
<dbReference type="CDD" id="cd05794">
    <property type="entry name" value="S1_EF-P_repeat_2"/>
    <property type="match status" value="1"/>
</dbReference>
<dbReference type="SUPFAM" id="SSF50249">
    <property type="entry name" value="Nucleic acid-binding proteins"/>
    <property type="match status" value="2"/>
</dbReference>
<dbReference type="NCBIfam" id="NF001810">
    <property type="entry name" value="PRK00529.1"/>
    <property type="match status" value="1"/>
</dbReference>
<evidence type="ECO:0000259" key="10">
    <source>
        <dbReference type="SMART" id="SM00841"/>
    </source>
</evidence>
<comment type="similarity">
    <text evidence="3 7 9">Belongs to the elongation factor P family.</text>
</comment>
<evidence type="ECO:0000256" key="7">
    <source>
        <dbReference type="HAMAP-Rule" id="MF_00141"/>
    </source>
</evidence>
<dbReference type="GO" id="GO:0005829">
    <property type="term" value="C:cytosol"/>
    <property type="evidence" value="ECO:0007669"/>
    <property type="project" value="UniProtKB-ARBA"/>
</dbReference>
<dbReference type="Pfam" id="PF09285">
    <property type="entry name" value="Elong-fact-P_C"/>
    <property type="match status" value="1"/>
</dbReference>
<dbReference type="FunFam" id="2.30.30.30:FF:000003">
    <property type="entry name" value="Elongation factor P"/>
    <property type="match status" value="1"/>
</dbReference>
<comment type="subcellular location">
    <subcellularLocation>
        <location evidence="1 7">Cytoplasm</location>
    </subcellularLocation>
</comment>
<dbReference type="InterPro" id="IPR013185">
    <property type="entry name" value="Transl_elong_KOW-like"/>
</dbReference>
<dbReference type="InterPro" id="IPR014722">
    <property type="entry name" value="Rib_uL2_dom2"/>
</dbReference>
<dbReference type="SUPFAM" id="SSF50104">
    <property type="entry name" value="Translation proteins SH3-like domain"/>
    <property type="match status" value="1"/>
</dbReference>